<sequence>MDTVLRNPVDGTRLRILAWLKEPGIAEHGATADAVATRFALPRPVARTHLRLLTAVGLLRADRGPGGPCYRRDEVRIAEVARKFEKGW</sequence>
<evidence type="ECO:0000313" key="1">
    <source>
        <dbReference type="EMBL" id="GAA3506129.1"/>
    </source>
</evidence>
<dbReference type="Proteomes" id="UP001501455">
    <property type="component" value="Unassembled WGS sequence"/>
</dbReference>
<comment type="caution">
    <text evidence="1">The sequence shown here is derived from an EMBL/GenBank/DDBJ whole genome shotgun (WGS) entry which is preliminary data.</text>
</comment>
<evidence type="ECO:0000313" key="2">
    <source>
        <dbReference type="Proteomes" id="UP001501455"/>
    </source>
</evidence>
<dbReference type="InterPro" id="IPR036390">
    <property type="entry name" value="WH_DNA-bd_sf"/>
</dbReference>
<accession>A0ABP6UF91</accession>
<dbReference type="CDD" id="cd00090">
    <property type="entry name" value="HTH_ARSR"/>
    <property type="match status" value="1"/>
</dbReference>
<dbReference type="InterPro" id="IPR011991">
    <property type="entry name" value="ArsR-like_HTH"/>
</dbReference>
<dbReference type="SUPFAM" id="SSF46785">
    <property type="entry name" value="Winged helix' DNA-binding domain"/>
    <property type="match status" value="1"/>
</dbReference>
<proteinExistence type="predicted"/>
<protein>
    <submittedName>
        <fullName evidence="1">Helix-turn-helix domain-containing protein</fullName>
    </submittedName>
</protein>
<dbReference type="Pfam" id="PF12840">
    <property type="entry name" value="HTH_20"/>
    <property type="match status" value="1"/>
</dbReference>
<organism evidence="1 2">
    <name type="scientific">Streptomyces prasinosporus</name>
    <dbReference type="NCBI Taxonomy" id="68256"/>
    <lineage>
        <taxon>Bacteria</taxon>
        <taxon>Bacillati</taxon>
        <taxon>Actinomycetota</taxon>
        <taxon>Actinomycetes</taxon>
        <taxon>Kitasatosporales</taxon>
        <taxon>Streptomycetaceae</taxon>
        <taxon>Streptomyces</taxon>
        <taxon>Streptomyces albogriseolus group</taxon>
    </lineage>
</organism>
<dbReference type="EMBL" id="BAAAXF010000090">
    <property type="protein sequence ID" value="GAA3506129.1"/>
    <property type="molecule type" value="Genomic_DNA"/>
</dbReference>
<dbReference type="Gene3D" id="1.10.10.10">
    <property type="entry name" value="Winged helix-like DNA-binding domain superfamily/Winged helix DNA-binding domain"/>
    <property type="match status" value="1"/>
</dbReference>
<name>A0ABP6UF91_9ACTN</name>
<gene>
    <name evidence="1" type="ORF">GCM10019016_132440</name>
</gene>
<keyword evidence="2" id="KW-1185">Reference proteome</keyword>
<dbReference type="InterPro" id="IPR036388">
    <property type="entry name" value="WH-like_DNA-bd_sf"/>
</dbReference>
<reference evidence="2" key="1">
    <citation type="journal article" date="2019" name="Int. J. Syst. Evol. Microbiol.">
        <title>The Global Catalogue of Microorganisms (GCM) 10K type strain sequencing project: providing services to taxonomists for standard genome sequencing and annotation.</title>
        <authorList>
            <consortium name="The Broad Institute Genomics Platform"/>
            <consortium name="The Broad Institute Genome Sequencing Center for Infectious Disease"/>
            <person name="Wu L."/>
            <person name="Ma J."/>
        </authorList>
    </citation>
    <scope>NUCLEOTIDE SEQUENCE [LARGE SCALE GENOMIC DNA]</scope>
    <source>
        <strain evidence="2">JCM 4816</strain>
    </source>
</reference>